<dbReference type="Proteomes" id="UP001311232">
    <property type="component" value="Unassembled WGS sequence"/>
</dbReference>
<accession>A0AAV9SI79</accession>
<reference evidence="2 3" key="1">
    <citation type="submission" date="2021-06" db="EMBL/GenBank/DDBJ databases">
        <authorList>
            <person name="Palmer J.M."/>
        </authorList>
    </citation>
    <scope>NUCLEOTIDE SEQUENCE [LARGE SCALE GENOMIC DNA]</scope>
    <source>
        <strain evidence="2 3">MEX-2019</strain>
        <tissue evidence="2">Muscle</tissue>
    </source>
</reference>
<feature type="region of interest" description="Disordered" evidence="1">
    <location>
        <begin position="38"/>
        <end position="119"/>
    </location>
</feature>
<feature type="compositionally biased region" description="Pro residues" evidence="1">
    <location>
        <begin position="153"/>
        <end position="165"/>
    </location>
</feature>
<evidence type="ECO:0000256" key="1">
    <source>
        <dbReference type="SAM" id="MobiDB-lite"/>
    </source>
</evidence>
<comment type="caution">
    <text evidence="2">The sequence shown here is derived from an EMBL/GenBank/DDBJ whole genome shotgun (WGS) entry which is preliminary data.</text>
</comment>
<evidence type="ECO:0000313" key="3">
    <source>
        <dbReference type="Proteomes" id="UP001311232"/>
    </source>
</evidence>
<name>A0AAV9SI79_9TELE</name>
<feature type="compositionally biased region" description="Gly residues" evidence="1">
    <location>
        <begin position="53"/>
        <end position="62"/>
    </location>
</feature>
<feature type="region of interest" description="Disordered" evidence="1">
    <location>
        <begin position="133"/>
        <end position="165"/>
    </location>
</feature>
<protein>
    <submittedName>
        <fullName evidence="2">Uncharacterized protein</fullName>
    </submittedName>
</protein>
<gene>
    <name evidence="2" type="ORF">CRENBAI_018218</name>
</gene>
<keyword evidence="3" id="KW-1185">Reference proteome</keyword>
<dbReference type="AlphaFoldDB" id="A0AAV9SI79"/>
<organism evidence="2 3">
    <name type="scientific">Crenichthys baileyi</name>
    <name type="common">White River springfish</name>
    <dbReference type="NCBI Taxonomy" id="28760"/>
    <lineage>
        <taxon>Eukaryota</taxon>
        <taxon>Metazoa</taxon>
        <taxon>Chordata</taxon>
        <taxon>Craniata</taxon>
        <taxon>Vertebrata</taxon>
        <taxon>Euteleostomi</taxon>
        <taxon>Actinopterygii</taxon>
        <taxon>Neopterygii</taxon>
        <taxon>Teleostei</taxon>
        <taxon>Neoteleostei</taxon>
        <taxon>Acanthomorphata</taxon>
        <taxon>Ovalentaria</taxon>
        <taxon>Atherinomorphae</taxon>
        <taxon>Cyprinodontiformes</taxon>
        <taxon>Goodeidae</taxon>
        <taxon>Crenichthys</taxon>
    </lineage>
</organism>
<proteinExistence type="predicted"/>
<feature type="compositionally biased region" description="Low complexity" evidence="1">
    <location>
        <begin position="65"/>
        <end position="82"/>
    </location>
</feature>
<evidence type="ECO:0000313" key="2">
    <source>
        <dbReference type="EMBL" id="KAK5620818.1"/>
    </source>
</evidence>
<sequence>MALLVRRGPPITGLWERTKVEILGEEIRKQKRGAGRVIRIRDGATGNSMTSERGGGGSGGGSYHIPDSSPSPSGNSGIIRPGLHSPVPPCPTQSPAKPDASMMGVGSQRSQEEVDDDDEFLIQHLLKNQPSTCVIRAAHHHSSQSPADVPDNTPAPQPPVHHPNQ</sequence>
<dbReference type="EMBL" id="JAHHUM010000333">
    <property type="protein sequence ID" value="KAK5620818.1"/>
    <property type="molecule type" value="Genomic_DNA"/>
</dbReference>